<dbReference type="EMBL" id="JAKKPZ010000003">
    <property type="protein sequence ID" value="KAI1723481.1"/>
    <property type="molecule type" value="Genomic_DNA"/>
</dbReference>
<evidence type="ECO:0000256" key="1">
    <source>
        <dbReference type="SAM" id="MobiDB-lite"/>
    </source>
</evidence>
<comment type="caution">
    <text evidence="2">The sequence shown here is derived from an EMBL/GenBank/DDBJ whole genome shotgun (WGS) entry which is preliminary data.</text>
</comment>
<accession>A0AAD4N956</accession>
<protein>
    <submittedName>
        <fullName evidence="2">SMC family, C-terminal domain containing protein</fullName>
    </submittedName>
</protein>
<dbReference type="AlphaFoldDB" id="A0AAD4N956"/>
<feature type="compositionally biased region" description="Basic and acidic residues" evidence="1">
    <location>
        <begin position="263"/>
        <end position="302"/>
    </location>
</feature>
<reference evidence="2" key="1">
    <citation type="submission" date="2022-01" db="EMBL/GenBank/DDBJ databases">
        <title>Genome Sequence Resource for Two Populations of Ditylenchus destructor, the Migratory Endoparasitic Phytonematode.</title>
        <authorList>
            <person name="Zhang H."/>
            <person name="Lin R."/>
            <person name="Xie B."/>
        </authorList>
    </citation>
    <scope>NUCLEOTIDE SEQUENCE</scope>
    <source>
        <strain evidence="2">BazhouSP</strain>
    </source>
</reference>
<evidence type="ECO:0000313" key="2">
    <source>
        <dbReference type="EMBL" id="KAI1723481.1"/>
    </source>
</evidence>
<feature type="compositionally biased region" description="Basic and acidic residues" evidence="1">
    <location>
        <begin position="124"/>
        <end position="134"/>
    </location>
</feature>
<feature type="compositionally biased region" description="Basic and acidic residues" evidence="1">
    <location>
        <begin position="202"/>
        <end position="256"/>
    </location>
</feature>
<organism evidence="2 3">
    <name type="scientific">Ditylenchus destructor</name>
    <dbReference type="NCBI Taxonomy" id="166010"/>
    <lineage>
        <taxon>Eukaryota</taxon>
        <taxon>Metazoa</taxon>
        <taxon>Ecdysozoa</taxon>
        <taxon>Nematoda</taxon>
        <taxon>Chromadorea</taxon>
        <taxon>Rhabditida</taxon>
        <taxon>Tylenchina</taxon>
        <taxon>Tylenchomorpha</taxon>
        <taxon>Sphaerularioidea</taxon>
        <taxon>Anguinidae</taxon>
        <taxon>Anguininae</taxon>
        <taxon>Ditylenchus</taxon>
    </lineage>
</organism>
<proteinExistence type="predicted"/>
<evidence type="ECO:0000313" key="3">
    <source>
        <dbReference type="Proteomes" id="UP001201812"/>
    </source>
</evidence>
<feature type="region of interest" description="Disordered" evidence="1">
    <location>
        <begin position="91"/>
        <end position="162"/>
    </location>
</feature>
<gene>
    <name evidence="2" type="ORF">DdX_03641</name>
</gene>
<keyword evidence="3" id="KW-1185">Reference proteome</keyword>
<feature type="region of interest" description="Disordered" evidence="1">
    <location>
        <begin position="202"/>
        <end position="328"/>
    </location>
</feature>
<sequence>MLWDSVRWSHVITAIFVLTTFIVICPTTSVASPLARYQLGRSSTDFAPTWDVILVKRAKNNMSPSQIAPSILCCFACTAYGSSPFNDHSDDIHEESHDAFGERDGGHQSGYDLGRQAAHHAGHALHESGAEHKKAAGGHSAHQDSGDHAAGHANGGESAFHHADLNHGKDVKAKTFGFFDYRFIQPQYHVEQFYEDEKQRQRFGEDALKSGKQSHHDDMHVGHNHEHADESHSDGARGASHHDAAAAHHDGHDKGWKSGYGDETERRQNYGRGHDGHERAHEYESEEPVHHAPYHHHSEEPYYGRAGGSHPTAGHYGKGALGHDIYKE</sequence>
<feature type="compositionally biased region" description="Basic and acidic residues" evidence="1">
    <location>
        <begin position="91"/>
        <end position="106"/>
    </location>
</feature>
<feature type="compositionally biased region" description="Basic and acidic residues" evidence="1">
    <location>
        <begin position="141"/>
        <end position="150"/>
    </location>
</feature>
<name>A0AAD4N956_9BILA</name>
<dbReference type="Proteomes" id="UP001201812">
    <property type="component" value="Unassembled WGS sequence"/>
</dbReference>